<protein>
    <recommendedName>
        <fullName evidence="2">Tyrosine-protein phosphatase domain-containing protein</fullName>
    </recommendedName>
</protein>
<keyword evidence="4" id="KW-1185">Reference proteome</keyword>
<feature type="domain" description="Tyrosine-protein phosphatase" evidence="2">
    <location>
        <begin position="65"/>
        <end position="135"/>
    </location>
</feature>
<reference evidence="3 4" key="1">
    <citation type="submission" date="2018-11" db="EMBL/GenBank/DDBJ databases">
        <authorList>
            <consortium name="Pathogen Informatics"/>
        </authorList>
    </citation>
    <scope>NUCLEOTIDE SEQUENCE [LARGE SCALE GENOMIC DNA]</scope>
    <source>
        <strain evidence="3 4">NST_G2</strain>
    </source>
</reference>
<accession>A0A3P7EB27</accession>
<organism evidence="3 4">
    <name type="scientific">Schistocephalus solidus</name>
    <name type="common">Tapeworm</name>
    <dbReference type="NCBI Taxonomy" id="70667"/>
    <lineage>
        <taxon>Eukaryota</taxon>
        <taxon>Metazoa</taxon>
        <taxon>Spiralia</taxon>
        <taxon>Lophotrochozoa</taxon>
        <taxon>Platyhelminthes</taxon>
        <taxon>Cestoda</taxon>
        <taxon>Eucestoda</taxon>
        <taxon>Diphyllobothriidea</taxon>
        <taxon>Diphyllobothriidae</taxon>
        <taxon>Schistocephalus</taxon>
    </lineage>
</organism>
<keyword evidence="1" id="KW-1133">Transmembrane helix</keyword>
<dbReference type="EMBL" id="UYSU01035207">
    <property type="protein sequence ID" value="VDL95764.1"/>
    <property type="molecule type" value="Genomic_DNA"/>
</dbReference>
<dbReference type="SUPFAM" id="SSF52799">
    <property type="entry name" value="(Phosphotyrosine protein) phosphatases II"/>
    <property type="match status" value="1"/>
</dbReference>
<evidence type="ECO:0000256" key="1">
    <source>
        <dbReference type="SAM" id="Phobius"/>
    </source>
</evidence>
<dbReference type="Proteomes" id="UP000275846">
    <property type="component" value="Unassembled WGS sequence"/>
</dbReference>
<evidence type="ECO:0000313" key="4">
    <source>
        <dbReference type="Proteomes" id="UP000275846"/>
    </source>
</evidence>
<dbReference type="AlphaFoldDB" id="A0A3P7EB27"/>
<sequence length="137" mass="15284">MIIFASFGAVGLLGLLGFCIYLARRRTGQYAMLVSEARDGIQPISIEKFSDYVTRLLESPNGHINVQFRARHYATVYIDASYVTRCDFNQKKGVAIVPEFGNVPAFIAASTPMENTCPQFLTMIAQQRCPLVINLDE</sequence>
<dbReference type="InterPro" id="IPR029021">
    <property type="entry name" value="Prot-tyrosine_phosphatase-like"/>
</dbReference>
<feature type="transmembrane region" description="Helical" evidence="1">
    <location>
        <begin position="6"/>
        <end position="23"/>
    </location>
</feature>
<dbReference type="Pfam" id="PF00102">
    <property type="entry name" value="Y_phosphatase"/>
    <property type="match status" value="1"/>
</dbReference>
<dbReference type="GO" id="GO:0004725">
    <property type="term" value="F:protein tyrosine phosphatase activity"/>
    <property type="evidence" value="ECO:0007669"/>
    <property type="project" value="InterPro"/>
</dbReference>
<evidence type="ECO:0000313" key="3">
    <source>
        <dbReference type="EMBL" id="VDL95764.1"/>
    </source>
</evidence>
<proteinExistence type="predicted"/>
<name>A0A3P7EB27_SCHSO</name>
<dbReference type="InterPro" id="IPR000242">
    <property type="entry name" value="PTP_cat"/>
</dbReference>
<gene>
    <name evidence="3" type="ORF">SSLN_LOCUS9379</name>
</gene>
<evidence type="ECO:0000259" key="2">
    <source>
        <dbReference type="Pfam" id="PF00102"/>
    </source>
</evidence>
<keyword evidence="1" id="KW-0472">Membrane</keyword>
<dbReference type="Gene3D" id="3.90.190.10">
    <property type="entry name" value="Protein tyrosine phosphatase superfamily"/>
    <property type="match status" value="1"/>
</dbReference>
<keyword evidence="1" id="KW-0812">Transmembrane</keyword>
<dbReference type="OrthoDB" id="6271682at2759"/>